<dbReference type="Gene3D" id="3.10.450.40">
    <property type="match status" value="1"/>
</dbReference>
<dbReference type="EMBL" id="JBHOMY010000122">
    <property type="protein sequence ID" value="MFC1460580.1"/>
    <property type="molecule type" value="Genomic_DNA"/>
</dbReference>
<keyword evidence="2" id="KW-1185">Reference proteome</keyword>
<name>A0ABV6YHL8_9HYPH</name>
<organism evidence="1 2">
    <name type="scientific">Microvirga arabica</name>
    <dbReference type="NCBI Taxonomy" id="1128671"/>
    <lineage>
        <taxon>Bacteria</taxon>
        <taxon>Pseudomonadati</taxon>
        <taxon>Pseudomonadota</taxon>
        <taxon>Alphaproteobacteria</taxon>
        <taxon>Hyphomicrobiales</taxon>
        <taxon>Methylobacteriaceae</taxon>
        <taxon>Microvirga</taxon>
    </lineage>
</organism>
<dbReference type="InterPro" id="IPR044673">
    <property type="entry name" value="DCL-like"/>
</dbReference>
<gene>
    <name evidence="1" type="ORF">ACETIH_28490</name>
</gene>
<sequence length="106" mass="11893">MPAGRAKPVSIGPRPFPSMSAAERFVSEILNRYKLGEPISGEDEEVVRDLFLMHPEHALKLDGHVISHFEVADQPEQHKTTRSFVVIRADGSRDDFSLQKALGIRK</sequence>
<dbReference type="PANTHER" id="PTHR33415">
    <property type="entry name" value="PROTEIN EMBRYO DEFECTIVE 514"/>
    <property type="match status" value="1"/>
</dbReference>
<dbReference type="PANTHER" id="PTHR33415:SF12">
    <property type="entry name" value="PROTEIN EMBRYO DEFECTIVE 514"/>
    <property type="match status" value="1"/>
</dbReference>
<reference evidence="1 2" key="1">
    <citation type="submission" date="2024-09" db="EMBL/GenBank/DDBJ databases">
        <title>Nodulacao em especies de Leguminosae Basais da Amazonia e Caracterizacao dos Rizobios e Bacterias Associadas aos Nodulos.</title>
        <authorList>
            <person name="Jambeiro I.C.A."/>
            <person name="Lopes I.S."/>
            <person name="Aguiar E.R.G.R."/>
            <person name="Santos A.F.J."/>
            <person name="Dos Santos J.M.F."/>
            <person name="Gross E."/>
        </authorList>
    </citation>
    <scope>NUCLEOTIDE SEQUENCE [LARGE SCALE GENOMIC DNA]</scope>
    <source>
        <strain evidence="1 2">BRUESC1165</strain>
    </source>
</reference>
<dbReference type="Proteomes" id="UP001593940">
    <property type="component" value="Unassembled WGS sequence"/>
</dbReference>
<accession>A0ABV6YHL8</accession>
<comment type="caution">
    <text evidence="1">The sequence shown here is derived from an EMBL/GenBank/DDBJ whole genome shotgun (WGS) entry which is preliminary data.</text>
</comment>
<dbReference type="Pfam" id="PF11523">
    <property type="entry name" value="DUF3223"/>
    <property type="match status" value="1"/>
</dbReference>
<dbReference type="RefSeq" id="WP_377031792.1">
    <property type="nucleotide sequence ID" value="NZ_JBHOMY010000122.1"/>
</dbReference>
<proteinExistence type="predicted"/>
<evidence type="ECO:0000313" key="1">
    <source>
        <dbReference type="EMBL" id="MFC1460580.1"/>
    </source>
</evidence>
<evidence type="ECO:0000313" key="2">
    <source>
        <dbReference type="Proteomes" id="UP001593940"/>
    </source>
</evidence>
<protein>
    <submittedName>
        <fullName evidence="1">DCL family protein</fullName>
    </submittedName>
</protein>